<evidence type="ECO:0000256" key="1">
    <source>
        <dbReference type="ARBA" id="ARBA00023015"/>
    </source>
</evidence>
<dbReference type="InterPro" id="IPR036388">
    <property type="entry name" value="WH-like_DNA-bd_sf"/>
</dbReference>
<dbReference type="Proteomes" id="UP000886723">
    <property type="component" value="Unassembled WGS sequence"/>
</dbReference>
<dbReference type="InterPro" id="IPR023187">
    <property type="entry name" value="Tscrpt_reg_MarR-type_CS"/>
</dbReference>
<evidence type="ECO:0000256" key="2">
    <source>
        <dbReference type="ARBA" id="ARBA00023125"/>
    </source>
</evidence>
<proteinExistence type="predicted"/>
<accession>A0A9D1NV47</accession>
<reference evidence="5" key="1">
    <citation type="submission" date="2020-10" db="EMBL/GenBank/DDBJ databases">
        <authorList>
            <person name="Gilroy R."/>
        </authorList>
    </citation>
    <scope>NUCLEOTIDE SEQUENCE</scope>
    <source>
        <strain evidence="5">ChiBcec2-4451</strain>
    </source>
</reference>
<dbReference type="PRINTS" id="PR00598">
    <property type="entry name" value="HTHMARR"/>
</dbReference>
<keyword evidence="1" id="KW-0805">Transcription regulation</keyword>
<dbReference type="InterPro" id="IPR036390">
    <property type="entry name" value="WH_DNA-bd_sf"/>
</dbReference>
<organism evidence="5 6">
    <name type="scientific">Candidatus Pullilachnospira stercoravium</name>
    <dbReference type="NCBI Taxonomy" id="2840913"/>
    <lineage>
        <taxon>Bacteria</taxon>
        <taxon>Bacillati</taxon>
        <taxon>Bacillota</taxon>
        <taxon>Clostridia</taxon>
        <taxon>Lachnospirales</taxon>
        <taxon>Lachnospiraceae</taxon>
        <taxon>Lachnospiraceae incertae sedis</taxon>
        <taxon>Candidatus Pullilachnospira</taxon>
    </lineage>
</organism>
<gene>
    <name evidence="5" type="ORF">IAA63_05870</name>
</gene>
<dbReference type="AlphaFoldDB" id="A0A9D1NV47"/>
<dbReference type="EMBL" id="DVON01000128">
    <property type="protein sequence ID" value="HIV12654.1"/>
    <property type="molecule type" value="Genomic_DNA"/>
</dbReference>
<evidence type="ECO:0000313" key="6">
    <source>
        <dbReference type="Proteomes" id="UP000886723"/>
    </source>
</evidence>
<dbReference type="InterPro" id="IPR000835">
    <property type="entry name" value="HTH_MarR-typ"/>
</dbReference>
<dbReference type="PROSITE" id="PS50995">
    <property type="entry name" value="HTH_MARR_2"/>
    <property type="match status" value="1"/>
</dbReference>
<keyword evidence="2" id="KW-0238">DNA-binding</keyword>
<name>A0A9D1NV47_9FIRM</name>
<dbReference type="SMART" id="SM00347">
    <property type="entry name" value="HTH_MARR"/>
    <property type="match status" value="1"/>
</dbReference>
<feature type="domain" description="HTH marR-type" evidence="4">
    <location>
        <begin position="1"/>
        <end position="137"/>
    </location>
</feature>
<sequence>MNDSFSDMSRAVSIFDRLMKMYYDRGLSEFEIGWGQQFYVEYLFEHPGASAQEMAEHFRVDKATLTKVIKKLAQVGYIRVVGDQQDRRVRHLYLTEKAVPAARQIKKIHGDFFDTYSAGIAREEMEQTERVLMRMADNIHQKVWHRMEEQNGK</sequence>
<keyword evidence="3" id="KW-0804">Transcription</keyword>
<reference evidence="5" key="2">
    <citation type="journal article" date="2021" name="PeerJ">
        <title>Extensive microbial diversity within the chicken gut microbiome revealed by metagenomics and culture.</title>
        <authorList>
            <person name="Gilroy R."/>
            <person name="Ravi A."/>
            <person name="Getino M."/>
            <person name="Pursley I."/>
            <person name="Horton D.L."/>
            <person name="Alikhan N.F."/>
            <person name="Baker D."/>
            <person name="Gharbi K."/>
            <person name="Hall N."/>
            <person name="Watson M."/>
            <person name="Adriaenssens E.M."/>
            <person name="Foster-Nyarko E."/>
            <person name="Jarju S."/>
            <person name="Secka A."/>
            <person name="Antonio M."/>
            <person name="Oren A."/>
            <person name="Chaudhuri R.R."/>
            <person name="La Ragione R."/>
            <person name="Hildebrand F."/>
            <person name="Pallen M.J."/>
        </authorList>
    </citation>
    <scope>NUCLEOTIDE SEQUENCE</scope>
    <source>
        <strain evidence="5">ChiBcec2-4451</strain>
    </source>
</reference>
<dbReference type="SUPFAM" id="SSF46785">
    <property type="entry name" value="Winged helix' DNA-binding domain"/>
    <property type="match status" value="1"/>
</dbReference>
<dbReference type="PANTHER" id="PTHR42756">
    <property type="entry name" value="TRANSCRIPTIONAL REGULATOR, MARR"/>
    <property type="match status" value="1"/>
</dbReference>
<evidence type="ECO:0000259" key="4">
    <source>
        <dbReference type="PROSITE" id="PS50995"/>
    </source>
</evidence>
<comment type="caution">
    <text evidence="5">The sequence shown here is derived from an EMBL/GenBank/DDBJ whole genome shotgun (WGS) entry which is preliminary data.</text>
</comment>
<dbReference type="Gene3D" id="1.10.10.10">
    <property type="entry name" value="Winged helix-like DNA-binding domain superfamily/Winged helix DNA-binding domain"/>
    <property type="match status" value="1"/>
</dbReference>
<evidence type="ECO:0000256" key="3">
    <source>
        <dbReference type="ARBA" id="ARBA00023163"/>
    </source>
</evidence>
<protein>
    <submittedName>
        <fullName evidence="5">MarR family transcriptional regulator</fullName>
    </submittedName>
</protein>
<evidence type="ECO:0000313" key="5">
    <source>
        <dbReference type="EMBL" id="HIV12654.1"/>
    </source>
</evidence>
<dbReference type="PANTHER" id="PTHR42756:SF1">
    <property type="entry name" value="TRANSCRIPTIONAL REPRESSOR OF EMRAB OPERON"/>
    <property type="match status" value="1"/>
</dbReference>
<dbReference type="PROSITE" id="PS01117">
    <property type="entry name" value="HTH_MARR_1"/>
    <property type="match status" value="1"/>
</dbReference>
<dbReference type="GO" id="GO:0003677">
    <property type="term" value="F:DNA binding"/>
    <property type="evidence" value="ECO:0007669"/>
    <property type="project" value="UniProtKB-KW"/>
</dbReference>
<dbReference type="Pfam" id="PF01047">
    <property type="entry name" value="MarR"/>
    <property type="match status" value="1"/>
</dbReference>
<dbReference type="GO" id="GO:0003700">
    <property type="term" value="F:DNA-binding transcription factor activity"/>
    <property type="evidence" value="ECO:0007669"/>
    <property type="project" value="InterPro"/>
</dbReference>